<proteinExistence type="predicted"/>
<dbReference type="Proteomes" id="UP000022433">
    <property type="component" value="Unassembled WGS sequence"/>
</dbReference>
<evidence type="ECO:0000313" key="2">
    <source>
        <dbReference type="Proteomes" id="UP000022433"/>
    </source>
</evidence>
<protein>
    <submittedName>
        <fullName evidence="1">Uncharacterized protein</fullName>
    </submittedName>
</protein>
<organism evidence="1 2">
    <name type="scientific">Bacteroides fragilis str. 1007-1-F #10</name>
    <dbReference type="NCBI Taxonomy" id="1339295"/>
    <lineage>
        <taxon>Bacteria</taxon>
        <taxon>Pseudomonadati</taxon>
        <taxon>Bacteroidota</taxon>
        <taxon>Bacteroidia</taxon>
        <taxon>Bacteroidales</taxon>
        <taxon>Bacteroidaceae</taxon>
        <taxon>Bacteroides</taxon>
    </lineage>
</organism>
<evidence type="ECO:0000313" key="1">
    <source>
        <dbReference type="EMBL" id="EYA12669.1"/>
    </source>
</evidence>
<sequence length="74" mass="8528">MDKTKCITFNKAAQDALPEHIKAKMKADRGKAKREAYKKLCYNFEYKFGSNIPQCALKSGVCDENCEYMKNLKK</sequence>
<reference evidence="1 2" key="1">
    <citation type="submission" date="2014-02" db="EMBL/GenBank/DDBJ databases">
        <authorList>
            <person name="Sears C."/>
            <person name="Carroll K."/>
            <person name="Sack B.R."/>
            <person name="Qadri F."/>
            <person name="Myers L.L."/>
            <person name="Chung G.-T."/>
            <person name="Escheverria P."/>
            <person name="Fraser C.M."/>
            <person name="Sadzewicz L."/>
            <person name="Shefchek K.A."/>
            <person name="Tallon L."/>
            <person name="Das S.P."/>
            <person name="Daugherty S."/>
            <person name="Mongodin E.F."/>
        </authorList>
    </citation>
    <scope>NUCLEOTIDE SEQUENCE [LARGE SCALE GENOMIC DNA]</scope>
    <source>
        <strain evidence="1 2">1007-1-F #10</strain>
    </source>
</reference>
<gene>
    <name evidence="1" type="ORF">M104_4203</name>
</gene>
<dbReference type="EMBL" id="JGEA01000033">
    <property type="protein sequence ID" value="EYA12669.1"/>
    <property type="molecule type" value="Genomic_DNA"/>
</dbReference>
<comment type="caution">
    <text evidence="1">The sequence shown here is derived from an EMBL/GenBank/DDBJ whole genome shotgun (WGS) entry which is preliminary data.</text>
</comment>
<dbReference type="RefSeq" id="WP_032533987.1">
    <property type="nucleotide sequence ID" value="NZ_JGEA01000033.1"/>
</dbReference>
<dbReference type="AlphaFoldDB" id="A0AAN4MWH4"/>
<accession>A0AAN4MWH4</accession>
<name>A0AAN4MWH4_BACFG</name>